<proteinExistence type="predicted"/>
<accession>A0A024G1N6</accession>
<reference evidence="2 3" key="1">
    <citation type="submission" date="2012-05" db="EMBL/GenBank/DDBJ databases">
        <title>Recombination and specialization in a pathogen metapopulation.</title>
        <authorList>
            <person name="Gardiner A."/>
            <person name="Kemen E."/>
            <person name="Schultz-Larsen T."/>
            <person name="MacLean D."/>
            <person name="Van Oosterhout C."/>
            <person name="Jones J.D.G."/>
        </authorList>
    </citation>
    <scope>NUCLEOTIDE SEQUENCE [LARGE SCALE GENOMIC DNA]</scope>
    <source>
        <strain evidence="2 3">Ac Nc2</strain>
    </source>
</reference>
<dbReference type="GO" id="GO:0006360">
    <property type="term" value="P:transcription by RNA polymerase I"/>
    <property type="evidence" value="ECO:0007669"/>
    <property type="project" value="InterPro"/>
</dbReference>
<dbReference type="InterPro" id="IPR013240">
    <property type="entry name" value="DNA-dir_RNA_pol1_su_RPA34"/>
</dbReference>
<feature type="region of interest" description="Disordered" evidence="1">
    <location>
        <begin position="1"/>
        <end position="24"/>
    </location>
</feature>
<keyword evidence="3" id="KW-1185">Reference proteome</keyword>
<dbReference type="EMBL" id="CAIX01000009">
    <property type="protein sequence ID" value="CCI40570.1"/>
    <property type="molecule type" value="Genomic_DNA"/>
</dbReference>
<dbReference type="InParanoid" id="A0A024G1N6"/>
<protein>
    <submittedName>
        <fullName evidence="2">Uncharacterized protein</fullName>
    </submittedName>
</protein>
<evidence type="ECO:0000313" key="3">
    <source>
        <dbReference type="Proteomes" id="UP000053237"/>
    </source>
</evidence>
<gene>
    <name evidence="2" type="ORF">BN9_013540</name>
</gene>
<name>A0A024G1N6_9STRA</name>
<dbReference type="OrthoDB" id="76224at2759"/>
<organism evidence="2 3">
    <name type="scientific">Albugo candida</name>
    <dbReference type="NCBI Taxonomy" id="65357"/>
    <lineage>
        <taxon>Eukaryota</taxon>
        <taxon>Sar</taxon>
        <taxon>Stramenopiles</taxon>
        <taxon>Oomycota</taxon>
        <taxon>Peronosporomycetes</taxon>
        <taxon>Albuginales</taxon>
        <taxon>Albuginaceae</taxon>
        <taxon>Albugo</taxon>
    </lineage>
</organism>
<evidence type="ECO:0000256" key="1">
    <source>
        <dbReference type="SAM" id="MobiDB-lite"/>
    </source>
</evidence>
<dbReference type="AlphaFoldDB" id="A0A024G1N6"/>
<evidence type="ECO:0000313" key="2">
    <source>
        <dbReference type="EMBL" id="CCI40570.1"/>
    </source>
</evidence>
<dbReference type="Pfam" id="PF08208">
    <property type="entry name" value="RNA_polI_A34"/>
    <property type="match status" value="1"/>
</dbReference>
<sequence>MAPEIESDACASNSFTSDESEDEFEVPEGFHSIKASKSLLHEDIHSDDKELWLFKLPKNMSASSLSNQSIHLGKRSRSTGRAVATIQHNDESYIVRTELNELSKQITNAFPTAENREKLILGKPFTTFLSIVQDCENFQDTKVTKLMKKKKQKLDDQRPRKVVA</sequence>
<comment type="caution">
    <text evidence="2">The sequence shown here is derived from an EMBL/GenBank/DDBJ whole genome shotgun (WGS) entry which is preliminary data.</text>
</comment>
<dbReference type="Gene3D" id="6.20.250.70">
    <property type="match status" value="1"/>
</dbReference>
<dbReference type="Proteomes" id="UP000053237">
    <property type="component" value="Unassembled WGS sequence"/>
</dbReference>